<organism evidence="1 2">
    <name type="scientific">Nephila pilipes</name>
    <name type="common">Giant wood spider</name>
    <name type="synonym">Nephila maculata</name>
    <dbReference type="NCBI Taxonomy" id="299642"/>
    <lineage>
        <taxon>Eukaryota</taxon>
        <taxon>Metazoa</taxon>
        <taxon>Ecdysozoa</taxon>
        <taxon>Arthropoda</taxon>
        <taxon>Chelicerata</taxon>
        <taxon>Arachnida</taxon>
        <taxon>Araneae</taxon>
        <taxon>Araneomorphae</taxon>
        <taxon>Entelegynae</taxon>
        <taxon>Araneoidea</taxon>
        <taxon>Nephilidae</taxon>
        <taxon>Nephila</taxon>
    </lineage>
</organism>
<sequence>MGSLLRSSSACCRFLCVPGGELSYCRQQVFRLLTSIIISDLNLLAVTPIESESGIFFPNILSSIDQGSMVQLMGGVQRFARFLRTLNGRSSQFPSGSPAPGVSYKRARTVSGSRIFDF</sequence>
<evidence type="ECO:0000313" key="1">
    <source>
        <dbReference type="EMBL" id="GFT70992.1"/>
    </source>
</evidence>
<name>A0A8X6PHL0_NEPPI</name>
<keyword evidence="2" id="KW-1185">Reference proteome</keyword>
<dbReference type="AlphaFoldDB" id="A0A8X6PHL0"/>
<proteinExistence type="predicted"/>
<evidence type="ECO:0000313" key="2">
    <source>
        <dbReference type="Proteomes" id="UP000887013"/>
    </source>
</evidence>
<protein>
    <submittedName>
        <fullName evidence="1">Uncharacterized protein</fullName>
    </submittedName>
</protein>
<reference evidence="1" key="1">
    <citation type="submission" date="2020-08" db="EMBL/GenBank/DDBJ databases">
        <title>Multicomponent nature underlies the extraordinary mechanical properties of spider dragline silk.</title>
        <authorList>
            <person name="Kono N."/>
            <person name="Nakamura H."/>
            <person name="Mori M."/>
            <person name="Yoshida Y."/>
            <person name="Ohtoshi R."/>
            <person name="Malay A.D."/>
            <person name="Moran D.A.P."/>
            <person name="Tomita M."/>
            <person name="Numata K."/>
            <person name="Arakawa K."/>
        </authorList>
    </citation>
    <scope>NUCLEOTIDE SEQUENCE</scope>
</reference>
<gene>
    <name evidence="1" type="ORF">NPIL_467781</name>
</gene>
<dbReference type="Proteomes" id="UP000887013">
    <property type="component" value="Unassembled WGS sequence"/>
</dbReference>
<dbReference type="EMBL" id="BMAW01020982">
    <property type="protein sequence ID" value="GFT70992.1"/>
    <property type="molecule type" value="Genomic_DNA"/>
</dbReference>
<accession>A0A8X6PHL0</accession>
<comment type="caution">
    <text evidence="1">The sequence shown here is derived from an EMBL/GenBank/DDBJ whole genome shotgun (WGS) entry which is preliminary data.</text>
</comment>